<dbReference type="Gene3D" id="3.40.50.1240">
    <property type="entry name" value="Phosphoglycerate mutase-like"/>
    <property type="match status" value="1"/>
</dbReference>
<evidence type="ECO:0000313" key="3">
    <source>
        <dbReference type="EMBL" id="VEI23983.1"/>
    </source>
</evidence>
<proteinExistence type="predicted"/>
<dbReference type="InterPro" id="IPR013078">
    <property type="entry name" value="His_Pase_superF_clade-1"/>
</dbReference>
<dbReference type="GO" id="GO:0004081">
    <property type="term" value="F:bis(5'-nucleosyl)-tetraphosphatase (asymmetrical) activity"/>
    <property type="evidence" value="ECO:0007669"/>
    <property type="project" value="TreeGrafter"/>
</dbReference>
<dbReference type="PANTHER" id="PTHR21340">
    <property type="entry name" value="DIADENOSINE 5,5-P1,P4-TETRAPHOSPHATE PYROPHOSPHOHYDROLASE MUTT"/>
    <property type="match status" value="1"/>
</dbReference>
<name>A0A7Z9A449_9MICC</name>
<dbReference type="GO" id="GO:0006167">
    <property type="term" value="P:AMP biosynthetic process"/>
    <property type="evidence" value="ECO:0007669"/>
    <property type="project" value="TreeGrafter"/>
</dbReference>
<feature type="domain" description="Nudix hydrolase" evidence="2">
    <location>
        <begin position="26"/>
        <end position="154"/>
    </location>
</feature>
<gene>
    <name evidence="3" type="ORF">NCTC10207_01838</name>
</gene>
<evidence type="ECO:0000256" key="1">
    <source>
        <dbReference type="ARBA" id="ARBA00022801"/>
    </source>
</evidence>
<keyword evidence="1 3" id="KW-0378">Hydrolase</keyword>
<dbReference type="GO" id="GO:0006754">
    <property type="term" value="P:ATP biosynthetic process"/>
    <property type="evidence" value="ECO:0007669"/>
    <property type="project" value="TreeGrafter"/>
</dbReference>
<dbReference type="InterPro" id="IPR029033">
    <property type="entry name" value="His_PPase_superfam"/>
</dbReference>
<dbReference type="RefSeq" id="WP_126500435.1">
    <property type="nucleotide sequence ID" value="NZ_CAUOLR010000004.1"/>
</dbReference>
<dbReference type="SUPFAM" id="SSF55811">
    <property type="entry name" value="Nudix"/>
    <property type="match status" value="1"/>
</dbReference>
<dbReference type="CDD" id="cd03673">
    <property type="entry name" value="NUDIX_Ap6A_hydrolase"/>
    <property type="match status" value="1"/>
</dbReference>
<protein>
    <submittedName>
        <fullName evidence="3">Pyrimidine (Deoxy)nucleoside triphosphate pyrophosphohydrolase</fullName>
    </submittedName>
</protein>
<dbReference type="SMART" id="SM00855">
    <property type="entry name" value="PGAM"/>
    <property type="match status" value="1"/>
</dbReference>
<dbReference type="AlphaFoldDB" id="A0A7Z9A449"/>
<dbReference type="Gene3D" id="3.90.79.10">
    <property type="entry name" value="Nucleoside Triphosphate Pyrophosphohydrolase"/>
    <property type="match status" value="1"/>
</dbReference>
<dbReference type="PANTHER" id="PTHR21340:SF0">
    <property type="entry name" value="BIS(5'-NUCLEOSYL)-TETRAPHOSPHATASE [ASYMMETRICAL]"/>
    <property type="match status" value="1"/>
</dbReference>
<evidence type="ECO:0000313" key="4">
    <source>
        <dbReference type="Proteomes" id="UP000282386"/>
    </source>
</evidence>
<organism evidence="3 4">
    <name type="scientific">Rothia aeria</name>
    <dbReference type="NCBI Taxonomy" id="172042"/>
    <lineage>
        <taxon>Bacteria</taxon>
        <taxon>Bacillati</taxon>
        <taxon>Actinomycetota</taxon>
        <taxon>Actinomycetes</taxon>
        <taxon>Micrococcales</taxon>
        <taxon>Micrococcaceae</taxon>
        <taxon>Rothia</taxon>
    </lineage>
</organism>
<reference evidence="3 4" key="1">
    <citation type="submission" date="2018-12" db="EMBL/GenBank/DDBJ databases">
        <authorList>
            <consortium name="Pathogen Informatics"/>
        </authorList>
    </citation>
    <scope>NUCLEOTIDE SEQUENCE [LARGE SCALE GENOMIC DNA]</scope>
    <source>
        <strain evidence="3 4">NCTC10207</strain>
    </source>
</reference>
<dbReference type="Proteomes" id="UP000282386">
    <property type="component" value="Chromosome"/>
</dbReference>
<dbReference type="InterPro" id="IPR015797">
    <property type="entry name" value="NUDIX_hydrolase-like_dom_sf"/>
</dbReference>
<dbReference type="EMBL" id="LR134479">
    <property type="protein sequence ID" value="VEI23983.1"/>
    <property type="molecule type" value="Genomic_DNA"/>
</dbReference>
<dbReference type="Pfam" id="PF00293">
    <property type="entry name" value="NUDIX"/>
    <property type="match status" value="1"/>
</dbReference>
<dbReference type="SUPFAM" id="SSF53254">
    <property type="entry name" value="Phosphoglycerate mutase-like"/>
    <property type="match status" value="1"/>
</dbReference>
<dbReference type="InterPro" id="IPR000086">
    <property type="entry name" value="NUDIX_hydrolase_dom"/>
</dbReference>
<dbReference type="PROSITE" id="PS51462">
    <property type="entry name" value="NUDIX"/>
    <property type="match status" value="1"/>
</dbReference>
<dbReference type="Pfam" id="PF00300">
    <property type="entry name" value="His_Phos_1"/>
    <property type="match status" value="1"/>
</dbReference>
<accession>A0A7Z9A449</accession>
<dbReference type="InterPro" id="IPR051325">
    <property type="entry name" value="Nudix_hydrolase_domain"/>
</dbReference>
<evidence type="ECO:0000259" key="2">
    <source>
        <dbReference type="PROSITE" id="PS51462"/>
    </source>
</evidence>
<sequence>MPKTTYYSAHTQPNGLALTYTPKNAAEIIAAGALIWRVRNSKIELLIIHRPRYDDWSWPKGKQDAGETIPETAIREISEEVQLRVHLGVPLGTTRYKVNSKTKDVFYWAAQLPAGQKPRADKDEVDDIQWVSIKKARTMLTNPSDLQPLEAFENLWATSGLDTHPIIIARHTKAKPRANWSAAEDERPLAGTGKRQALALARLLTAWEPSRVLSSPWLRCVQTVAPYVNEYSLTVKEKKSLSEAGAERHPKRTAKTIASLFEKGTPALVCTHRPVLPVVLDAVAEHLLTKKQKEHLPAKDPYLEPGDILVLQVSAYERSGIVSAEVVRPFTD</sequence>